<keyword evidence="2" id="KW-0472">Membrane</keyword>
<keyword evidence="5" id="KW-1185">Reference proteome</keyword>
<name>A0A811K1X4_9BILA</name>
<keyword evidence="3" id="KW-0732">Signal</keyword>
<protein>
    <submittedName>
        <fullName evidence="4">Uncharacterized protein</fullName>
    </submittedName>
</protein>
<evidence type="ECO:0000313" key="4">
    <source>
        <dbReference type="EMBL" id="CAD5209485.1"/>
    </source>
</evidence>
<dbReference type="EMBL" id="CAJFCW020000002">
    <property type="protein sequence ID" value="CAG9089448.1"/>
    <property type="molecule type" value="Genomic_DNA"/>
</dbReference>
<reference evidence="4" key="1">
    <citation type="submission" date="2020-09" db="EMBL/GenBank/DDBJ databases">
        <authorList>
            <person name="Kikuchi T."/>
        </authorList>
    </citation>
    <scope>NUCLEOTIDE SEQUENCE</scope>
    <source>
        <strain evidence="4">SH1</strain>
    </source>
</reference>
<feature type="signal peptide" evidence="3">
    <location>
        <begin position="1"/>
        <end position="21"/>
    </location>
</feature>
<comment type="caution">
    <text evidence="4">The sequence shown here is derived from an EMBL/GenBank/DDBJ whole genome shotgun (WGS) entry which is preliminary data.</text>
</comment>
<feature type="region of interest" description="Disordered" evidence="1">
    <location>
        <begin position="304"/>
        <end position="343"/>
    </location>
</feature>
<evidence type="ECO:0000256" key="2">
    <source>
        <dbReference type="SAM" id="Phobius"/>
    </source>
</evidence>
<dbReference type="Proteomes" id="UP000783686">
    <property type="component" value="Unassembled WGS sequence"/>
</dbReference>
<dbReference type="AlphaFoldDB" id="A0A811K1X4"/>
<keyword evidence="2" id="KW-0812">Transmembrane</keyword>
<feature type="region of interest" description="Disordered" evidence="1">
    <location>
        <begin position="356"/>
        <end position="379"/>
    </location>
</feature>
<dbReference type="EMBL" id="CAJFDH010000002">
    <property type="protein sequence ID" value="CAD5209485.1"/>
    <property type="molecule type" value="Genomic_DNA"/>
</dbReference>
<feature type="chain" id="PRO_5036408240" evidence="3">
    <location>
        <begin position="22"/>
        <end position="379"/>
    </location>
</feature>
<feature type="compositionally biased region" description="Basic residues" evidence="1">
    <location>
        <begin position="310"/>
        <end position="331"/>
    </location>
</feature>
<gene>
    <name evidence="4" type="ORF">BOKJ2_LOCUS2709</name>
</gene>
<accession>A0A811K1X4</accession>
<feature type="transmembrane region" description="Helical" evidence="2">
    <location>
        <begin position="180"/>
        <end position="207"/>
    </location>
</feature>
<evidence type="ECO:0000256" key="1">
    <source>
        <dbReference type="SAM" id="MobiDB-lite"/>
    </source>
</evidence>
<dbReference type="Proteomes" id="UP000614601">
    <property type="component" value="Unassembled WGS sequence"/>
</dbReference>
<evidence type="ECO:0000256" key="3">
    <source>
        <dbReference type="SAM" id="SignalP"/>
    </source>
</evidence>
<proteinExistence type="predicted"/>
<keyword evidence="2" id="KW-1133">Transmembrane helix</keyword>
<sequence>MNLVWILIFTQVFIVSRCVNGQNVEDYPTVLVERRGLKQMRNIQWFHPGPGRFISSPNGSESISDFGHMYFKYRNHRDDPQMFKRGVFTMNIFRSDHQGRYHISPTGSPYEIHWRYGSRNRNSNLKNWTTDYVFGGFYRTQKEQNATNSRSKGYSDDLTDKPDNGDLKAFMGEIKPTNNILFIFFILGIIWHVLILITTPIFIYLTMKVAHTPIKSRHYLIERVAEIKPHDNQIEELIEIKKNRDLDLNKVGIPYPGEVYFEYLQYVKQLKEPKKPKNKVQRLPVQEKPREKMSFVKEILNEETLSLNMRPRHRNGPKKERTKPKKSKSKSSKSSGSTQFKIYKLEQTQYDSIIDTINNSKTGSSGGSSSLRNRKKKQD</sequence>
<evidence type="ECO:0000313" key="5">
    <source>
        <dbReference type="Proteomes" id="UP000614601"/>
    </source>
</evidence>
<organism evidence="4 5">
    <name type="scientific">Bursaphelenchus okinawaensis</name>
    <dbReference type="NCBI Taxonomy" id="465554"/>
    <lineage>
        <taxon>Eukaryota</taxon>
        <taxon>Metazoa</taxon>
        <taxon>Ecdysozoa</taxon>
        <taxon>Nematoda</taxon>
        <taxon>Chromadorea</taxon>
        <taxon>Rhabditida</taxon>
        <taxon>Tylenchina</taxon>
        <taxon>Tylenchomorpha</taxon>
        <taxon>Aphelenchoidea</taxon>
        <taxon>Aphelenchoididae</taxon>
        <taxon>Bursaphelenchus</taxon>
    </lineage>
</organism>